<evidence type="ECO:0000256" key="1">
    <source>
        <dbReference type="SAM" id="SignalP"/>
    </source>
</evidence>
<gene>
    <name evidence="3" type="ORF">QJ522_15035</name>
</gene>
<dbReference type="SMART" id="SM00564">
    <property type="entry name" value="PQQ"/>
    <property type="match status" value="2"/>
</dbReference>
<feature type="chain" id="PRO_5043521269" evidence="1">
    <location>
        <begin position="23"/>
        <end position="413"/>
    </location>
</feature>
<keyword evidence="1" id="KW-0732">Signal</keyword>
<organism evidence="3 4">
    <name type="scientific">Anaerobaca lacustris</name>
    <dbReference type="NCBI Taxonomy" id="3044600"/>
    <lineage>
        <taxon>Bacteria</taxon>
        <taxon>Pseudomonadati</taxon>
        <taxon>Planctomycetota</taxon>
        <taxon>Phycisphaerae</taxon>
        <taxon>Sedimentisphaerales</taxon>
        <taxon>Anaerobacaceae</taxon>
        <taxon>Anaerobaca</taxon>
    </lineage>
</organism>
<dbReference type="SUPFAM" id="SSF50998">
    <property type="entry name" value="Quinoprotein alcohol dehydrogenase-like"/>
    <property type="match status" value="1"/>
</dbReference>
<dbReference type="InterPro" id="IPR018391">
    <property type="entry name" value="PQQ_b-propeller_rpt"/>
</dbReference>
<evidence type="ECO:0000259" key="2">
    <source>
        <dbReference type="Pfam" id="PF13360"/>
    </source>
</evidence>
<dbReference type="Gene3D" id="2.130.10.10">
    <property type="entry name" value="YVTN repeat-like/Quinoprotein amine dehydrogenase"/>
    <property type="match status" value="1"/>
</dbReference>
<dbReference type="PANTHER" id="PTHR34512:SF30">
    <property type="entry name" value="OUTER MEMBRANE PROTEIN ASSEMBLY FACTOR BAMB"/>
    <property type="match status" value="1"/>
</dbReference>
<sequence>MQLRPMMLCVSAVMLISTLCPAGDWSQWRGPDRDGLSPETGLLQQWPAGGPALLWKATGLGEGFSSVAVVGDRIFTTGDKNRTCYVYGLNRADGKVLWSTAIGRAGAPGWGNFAGPRGTPTVDGDLLYVMGQYGELVCLRTGDGAKVWEKHMVKDFGGKLPEWGYSESVLVDGDQVVCTPGGSKGAIVALDKRTGNLLWQTGDFKDPAHYSSLVCAEITGMKQYVQLTAESVVGVAPNGVVLWRAERRGRTAVVPTPIVKDNHVYVTSGYGVGSNLFEVSRAGAAFQARQAYAERSMANHHGGALRVGEYIYGYCDARGWVCQEMATGELKWAEKQQIGKGSLTYADGRLYLRAEDNGVVGLIEATPDGYKETGRFVQPDFGKPKTWPHPVVAGKKLYLRDQDQLLCYDVQAR</sequence>
<evidence type="ECO:0000313" key="3">
    <source>
        <dbReference type="EMBL" id="MDI6450374.1"/>
    </source>
</evidence>
<evidence type="ECO:0000313" key="4">
    <source>
        <dbReference type="Proteomes" id="UP001431776"/>
    </source>
</evidence>
<dbReference type="Proteomes" id="UP001431776">
    <property type="component" value="Unassembled WGS sequence"/>
</dbReference>
<keyword evidence="4" id="KW-1185">Reference proteome</keyword>
<proteinExistence type="predicted"/>
<dbReference type="Pfam" id="PF13360">
    <property type="entry name" value="PQQ_2"/>
    <property type="match status" value="1"/>
</dbReference>
<feature type="domain" description="Pyrrolo-quinoline quinone repeat" evidence="2">
    <location>
        <begin position="85"/>
        <end position="333"/>
    </location>
</feature>
<dbReference type="RefSeq" id="WP_349245784.1">
    <property type="nucleotide sequence ID" value="NZ_JASCXX010000019.1"/>
</dbReference>
<dbReference type="InterPro" id="IPR002372">
    <property type="entry name" value="PQQ_rpt_dom"/>
</dbReference>
<dbReference type="EMBL" id="JASCXX010000019">
    <property type="protein sequence ID" value="MDI6450374.1"/>
    <property type="molecule type" value="Genomic_DNA"/>
</dbReference>
<dbReference type="PANTHER" id="PTHR34512">
    <property type="entry name" value="CELL SURFACE PROTEIN"/>
    <property type="match status" value="1"/>
</dbReference>
<comment type="caution">
    <text evidence="3">The sequence shown here is derived from an EMBL/GenBank/DDBJ whole genome shotgun (WGS) entry which is preliminary data.</text>
</comment>
<protein>
    <submittedName>
        <fullName evidence="3">PQQ-like beta-propeller repeat protein</fullName>
    </submittedName>
</protein>
<name>A0AAW6U1J6_9BACT</name>
<feature type="signal peptide" evidence="1">
    <location>
        <begin position="1"/>
        <end position="22"/>
    </location>
</feature>
<dbReference type="Gene3D" id="2.40.10.480">
    <property type="match status" value="1"/>
</dbReference>
<dbReference type="AlphaFoldDB" id="A0AAW6U1J6"/>
<dbReference type="InterPro" id="IPR011047">
    <property type="entry name" value="Quinoprotein_ADH-like_sf"/>
</dbReference>
<accession>A0AAW6U1J6</accession>
<reference evidence="3" key="1">
    <citation type="submission" date="2023-05" db="EMBL/GenBank/DDBJ databases">
        <title>Anaerotaeda fermentans gen. nov., sp. nov., a novel anaerobic planctomycete of the new family within the order Sedimentisphaerales isolated from Taman Peninsula, Russia.</title>
        <authorList>
            <person name="Khomyakova M.A."/>
            <person name="Merkel A.Y."/>
            <person name="Slobodkin A.I."/>
        </authorList>
    </citation>
    <scope>NUCLEOTIDE SEQUENCE</scope>
    <source>
        <strain evidence="3">M17dextr</strain>
    </source>
</reference>
<dbReference type="InterPro" id="IPR015943">
    <property type="entry name" value="WD40/YVTN_repeat-like_dom_sf"/>
</dbReference>